<dbReference type="Pfam" id="PF01693">
    <property type="entry name" value="Cauli_VI"/>
    <property type="match status" value="1"/>
</dbReference>
<dbReference type="Gene3D" id="3.40.970.10">
    <property type="entry name" value="Ribonuclease H1, N-terminal domain"/>
    <property type="match status" value="1"/>
</dbReference>
<evidence type="ECO:0000259" key="10">
    <source>
        <dbReference type="Pfam" id="PF01693"/>
    </source>
</evidence>
<protein>
    <recommendedName>
        <fullName evidence="3">ribonuclease H</fullName>
        <ecNumber evidence="3">3.1.26.4</ecNumber>
    </recommendedName>
</protein>
<evidence type="ECO:0000256" key="4">
    <source>
        <dbReference type="ARBA" id="ARBA00022722"/>
    </source>
</evidence>
<keyword evidence="9" id="KW-0732">Signal</keyword>
<dbReference type="FunFam" id="3.40.970.10:FF:000001">
    <property type="entry name" value="Ribonuclease H1"/>
    <property type="match status" value="1"/>
</dbReference>
<sequence length="174" mass="19525">MELGCLVLVLLRAALMSYLVRVVSPLALTDHVVLVPLFFIVLDQFRRNDIVPTVRRHERFDGLPIPIQPQCEGTGSSPLIHHRPDSSAHLCEPGNGVRQIKKIRNSAWKSPLLRTQTVDLAGVKYYAVARGISPGIYTTWDECSRQVVGVRGAVHKSFSTIQKAEEYIRQNRCP</sequence>
<organism evidence="11 12">
    <name type="scientific">Ceratodon purpureus</name>
    <name type="common">Fire moss</name>
    <name type="synonym">Dicranum purpureum</name>
    <dbReference type="NCBI Taxonomy" id="3225"/>
    <lineage>
        <taxon>Eukaryota</taxon>
        <taxon>Viridiplantae</taxon>
        <taxon>Streptophyta</taxon>
        <taxon>Embryophyta</taxon>
        <taxon>Bryophyta</taxon>
        <taxon>Bryophytina</taxon>
        <taxon>Bryopsida</taxon>
        <taxon>Dicranidae</taxon>
        <taxon>Pseudoditrichales</taxon>
        <taxon>Ditrichaceae</taxon>
        <taxon>Ceratodon</taxon>
    </lineage>
</organism>
<keyword evidence="8" id="KW-0460">Magnesium</keyword>
<evidence type="ECO:0000256" key="2">
    <source>
        <dbReference type="ARBA" id="ARBA00005300"/>
    </source>
</evidence>
<gene>
    <name evidence="11" type="ORF">KC19_VG262400</name>
</gene>
<dbReference type="EC" id="3.1.26.4" evidence="3"/>
<evidence type="ECO:0000256" key="7">
    <source>
        <dbReference type="ARBA" id="ARBA00022801"/>
    </source>
</evidence>
<feature type="signal peptide" evidence="9">
    <location>
        <begin position="1"/>
        <end position="25"/>
    </location>
</feature>
<feature type="domain" description="Ribonuclease H1 N-terminal" evidence="10">
    <location>
        <begin position="124"/>
        <end position="167"/>
    </location>
</feature>
<evidence type="ECO:0000256" key="5">
    <source>
        <dbReference type="ARBA" id="ARBA00022723"/>
    </source>
</evidence>
<dbReference type="InterPro" id="IPR037056">
    <property type="entry name" value="RNase_H1_N_sf"/>
</dbReference>
<comment type="similarity">
    <text evidence="2">Belongs to the RNase H family.</text>
</comment>
<feature type="chain" id="PRO_5035756395" description="ribonuclease H" evidence="9">
    <location>
        <begin position="26"/>
        <end position="174"/>
    </location>
</feature>
<keyword evidence="7" id="KW-0378">Hydrolase</keyword>
<dbReference type="InterPro" id="IPR009027">
    <property type="entry name" value="Ribosomal_bL9/RNase_H1_N"/>
</dbReference>
<keyword evidence="6" id="KW-0255">Endonuclease</keyword>
<evidence type="ECO:0000313" key="11">
    <source>
        <dbReference type="EMBL" id="KAG0574440.1"/>
    </source>
</evidence>
<reference evidence="11" key="1">
    <citation type="submission" date="2020-06" db="EMBL/GenBank/DDBJ databases">
        <title>WGS assembly of Ceratodon purpureus strain R40.</title>
        <authorList>
            <person name="Carey S.B."/>
            <person name="Jenkins J."/>
            <person name="Shu S."/>
            <person name="Lovell J.T."/>
            <person name="Sreedasyam A."/>
            <person name="Maumus F."/>
            <person name="Tiley G.P."/>
            <person name="Fernandez-Pozo N."/>
            <person name="Barry K."/>
            <person name="Chen C."/>
            <person name="Wang M."/>
            <person name="Lipzen A."/>
            <person name="Daum C."/>
            <person name="Saski C.A."/>
            <person name="Payton A.C."/>
            <person name="Mcbreen J.C."/>
            <person name="Conrad R.E."/>
            <person name="Kollar L.M."/>
            <person name="Olsson S."/>
            <person name="Huttunen S."/>
            <person name="Landis J.B."/>
            <person name="Wickett N.J."/>
            <person name="Johnson M.G."/>
            <person name="Rensing S.A."/>
            <person name="Grimwood J."/>
            <person name="Schmutz J."/>
            <person name="Mcdaniel S.F."/>
        </authorList>
    </citation>
    <scope>NUCLEOTIDE SEQUENCE</scope>
    <source>
        <strain evidence="11">R40</strain>
    </source>
</reference>
<proteinExistence type="inferred from homology"/>
<comment type="cofactor">
    <cofactor evidence="1">
        <name>Mg(2+)</name>
        <dbReference type="ChEBI" id="CHEBI:18420"/>
    </cofactor>
</comment>
<dbReference type="GO" id="GO:0004523">
    <property type="term" value="F:RNA-DNA hybrid ribonuclease activity"/>
    <property type="evidence" value="ECO:0007669"/>
    <property type="project" value="UniProtKB-EC"/>
</dbReference>
<dbReference type="GO" id="GO:0046872">
    <property type="term" value="F:metal ion binding"/>
    <property type="evidence" value="ECO:0007669"/>
    <property type="project" value="UniProtKB-KW"/>
</dbReference>
<dbReference type="SUPFAM" id="SSF55658">
    <property type="entry name" value="L9 N-domain-like"/>
    <property type="match status" value="1"/>
</dbReference>
<evidence type="ECO:0000256" key="8">
    <source>
        <dbReference type="ARBA" id="ARBA00022842"/>
    </source>
</evidence>
<name>A0A8T0HTT0_CERPU</name>
<dbReference type="Proteomes" id="UP000822688">
    <property type="component" value="Chromosome V"/>
</dbReference>
<accession>A0A8T0HTT0</accession>
<evidence type="ECO:0000256" key="9">
    <source>
        <dbReference type="SAM" id="SignalP"/>
    </source>
</evidence>
<comment type="caution">
    <text evidence="11">The sequence shown here is derived from an EMBL/GenBank/DDBJ whole genome shotgun (WGS) entry which is preliminary data.</text>
</comment>
<keyword evidence="12" id="KW-1185">Reference proteome</keyword>
<evidence type="ECO:0000256" key="3">
    <source>
        <dbReference type="ARBA" id="ARBA00012180"/>
    </source>
</evidence>
<evidence type="ECO:0000256" key="6">
    <source>
        <dbReference type="ARBA" id="ARBA00022759"/>
    </source>
</evidence>
<dbReference type="InterPro" id="IPR011320">
    <property type="entry name" value="RNase_H1_N"/>
</dbReference>
<evidence type="ECO:0000313" key="12">
    <source>
        <dbReference type="Proteomes" id="UP000822688"/>
    </source>
</evidence>
<evidence type="ECO:0000256" key="1">
    <source>
        <dbReference type="ARBA" id="ARBA00001946"/>
    </source>
</evidence>
<dbReference type="AlphaFoldDB" id="A0A8T0HTT0"/>
<dbReference type="EMBL" id="CM026426">
    <property type="protein sequence ID" value="KAG0574440.1"/>
    <property type="molecule type" value="Genomic_DNA"/>
</dbReference>
<keyword evidence="4" id="KW-0540">Nuclease</keyword>
<keyword evidence="5" id="KW-0479">Metal-binding</keyword>